<evidence type="ECO:0000313" key="1">
    <source>
        <dbReference type="EMBL" id="KKN17972.1"/>
    </source>
</evidence>
<gene>
    <name evidence="1" type="ORF">LCGC14_0960300</name>
</gene>
<dbReference type="EMBL" id="LAZR01003471">
    <property type="protein sequence ID" value="KKN17972.1"/>
    <property type="molecule type" value="Genomic_DNA"/>
</dbReference>
<protein>
    <submittedName>
        <fullName evidence="1">Uncharacterized protein</fullName>
    </submittedName>
</protein>
<proteinExistence type="predicted"/>
<organism evidence="1">
    <name type="scientific">marine sediment metagenome</name>
    <dbReference type="NCBI Taxonomy" id="412755"/>
    <lineage>
        <taxon>unclassified sequences</taxon>
        <taxon>metagenomes</taxon>
        <taxon>ecological metagenomes</taxon>
    </lineage>
</organism>
<name>A0A0F9P0S4_9ZZZZ</name>
<accession>A0A0F9P0S4</accession>
<comment type="caution">
    <text evidence="1">The sequence shown here is derived from an EMBL/GenBank/DDBJ whole genome shotgun (WGS) entry which is preliminary data.</text>
</comment>
<sequence>MSEPTKEAVEAAIKIRARRIPPCYCDMAQIAIAKVIDEATSLPELLAVRDVAETARDVLLPDPLRSAPKHFKEEEKAAWHALDKALAVARGEE</sequence>
<reference evidence="1" key="1">
    <citation type="journal article" date="2015" name="Nature">
        <title>Complex archaea that bridge the gap between prokaryotes and eukaryotes.</title>
        <authorList>
            <person name="Spang A."/>
            <person name="Saw J.H."/>
            <person name="Jorgensen S.L."/>
            <person name="Zaremba-Niedzwiedzka K."/>
            <person name="Martijn J."/>
            <person name="Lind A.E."/>
            <person name="van Eijk R."/>
            <person name="Schleper C."/>
            <person name="Guy L."/>
            <person name="Ettema T.J."/>
        </authorList>
    </citation>
    <scope>NUCLEOTIDE SEQUENCE</scope>
</reference>
<dbReference type="AlphaFoldDB" id="A0A0F9P0S4"/>